<keyword evidence="3 8" id="KW-0349">Heme</keyword>
<comment type="caution">
    <text evidence="10">The sequence shown here is derived from an EMBL/GenBank/DDBJ whole genome shotgun (WGS) entry which is preliminary data.</text>
</comment>
<dbReference type="GO" id="GO:0005506">
    <property type="term" value="F:iron ion binding"/>
    <property type="evidence" value="ECO:0007669"/>
    <property type="project" value="InterPro"/>
</dbReference>
<dbReference type="GeneID" id="70242722"/>
<dbReference type="RefSeq" id="XP_046065252.1">
    <property type="nucleotide sequence ID" value="XM_046212435.1"/>
</dbReference>
<name>A0AAD4KHU0_9EURO</name>
<evidence type="ECO:0000256" key="7">
    <source>
        <dbReference type="ARBA" id="ARBA00023033"/>
    </source>
</evidence>
<dbReference type="GO" id="GO:0016705">
    <property type="term" value="F:oxidoreductase activity, acting on paired donors, with incorporation or reduction of molecular oxygen"/>
    <property type="evidence" value="ECO:0007669"/>
    <property type="project" value="InterPro"/>
</dbReference>
<dbReference type="Pfam" id="PF00067">
    <property type="entry name" value="p450"/>
    <property type="match status" value="2"/>
</dbReference>
<keyword evidence="7 10" id="KW-0503">Monooxygenase</keyword>
<organism evidence="10 11">
    <name type="scientific">Talaromyces proteolyticus</name>
    <dbReference type="NCBI Taxonomy" id="1131652"/>
    <lineage>
        <taxon>Eukaryota</taxon>
        <taxon>Fungi</taxon>
        <taxon>Dikarya</taxon>
        <taxon>Ascomycota</taxon>
        <taxon>Pezizomycotina</taxon>
        <taxon>Eurotiomycetes</taxon>
        <taxon>Eurotiomycetidae</taxon>
        <taxon>Eurotiales</taxon>
        <taxon>Trichocomaceae</taxon>
        <taxon>Talaromyces</taxon>
        <taxon>Talaromyces sect. Bacilispori</taxon>
    </lineage>
</organism>
<dbReference type="SUPFAM" id="SSF48264">
    <property type="entry name" value="Cytochrome P450"/>
    <property type="match status" value="1"/>
</dbReference>
<keyword evidence="9" id="KW-0472">Membrane</keyword>
<evidence type="ECO:0000256" key="4">
    <source>
        <dbReference type="ARBA" id="ARBA00022723"/>
    </source>
</evidence>
<dbReference type="Proteomes" id="UP001201262">
    <property type="component" value="Unassembled WGS sequence"/>
</dbReference>
<dbReference type="PRINTS" id="PR00385">
    <property type="entry name" value="P450"/>
</dbReference>
<accession>A0AAD4KHU0</accession>
<evidence type="ECO:0000256" key="3">
    <source>
        <dbReference type="ARBA" id="ARBA00022617"/>
    </source>
</evidence>
<dbReference type="InterPro" id="IPR036396">
    <property type="entry name" value="Cyt_P450_sf"/>
</dbReference>
<feature type="transmembrane region" description="Helical" evidence="9">
    <location>
        <begin position="12"/>
        <end position="34"/>
    </location>
</feature>
<evidence type="ECO:0000256" key="1">
    <source>
        <dbReference type="ARBA" id="ARBA00001971"/>
    </source>
</evidence>
<keyword evidence="4 8" id="KW-0479">Metal-binding</keyword>
<proteinExistence type="inferred from homology"/>
<dbReference type="EMBL" id="JAJTJA010000017">
    <property type="protein sequence ID" value="KAH8688780.1"/>
    <property type="molecule type" value="Genomic_DNA"/>
</dbReference>
<dbReference type="GO" id="GO:0020037">
    <property type="term" value="F:heme binding"/>
    <property type="evidence" value="ECO:0007669"/>
    <property type="project" value="InterPro"/>
</dbReference>
<dbReference type="PRINTS" id="PR00463">
    <property type="entry name" value="EP450I"/>
</dbReference>
<protein>
    <submittedName>
        <fullName evidence="10">BcABA1, cytochrome P450 monooxygenase</fullName>
    </submittedName>
</protein>
<keyword evidence="9" id="KW-0812">Transmembrane</keyword>
<sequence length="513" mass="58133">MTPLLWESSLTSSSILCAGLLIVIYVFTAVGAWYPLRRLPTPSFWAKFSYLWLAKTTWSGRQYWVYRDLHTKYGPLVRIGPYEIHTDDPDILRQLTGSRSSSRKSDWYLGARFNPRHDNILSTLDTEAHAKLKRRTAPAYSGREVPDLEAAIDSQILIMVDLVRGKCAMAEAGRPVVLDLCALAGYFSMDVITRLGFGKEIGYLRDETDHFQFHQSLQRAWPYLTISTDISWIRRVLFSRVGLKLLGPRSSDRRGLGPLMTVGEYCVRNRFAGNEHMNDMLGSFIRHGLTQQQCEVETLFMLVAGSETTSSALRSTLLHLITTPRVYAKLKEEIRTMIRKGVVSYPIQYEEVKQCPYLQAVLYEGLRSRPPLLGLFPKRVRKGGEVMHGIHIPEGTAICTNISSLLRSQALFGEDSHVFRPERFLEAEPKRCAEMERNTELVFGSGQFMCLGKTIAFMELSKAVFELMRAFDLQVVNPGNPCDVKSFGAFVEKDLFVDFKLDLAMRNDAVSGV</sequence>
<dbReference type="PANTHER" id="PTHR24305:SF77">
    <property type="entry name" value="CYTOCHROME P450 MONOOXYGENASE"/>
    <property type="match status" value="1"/>
</dbReference>
<dbReference type="Gene3D" id="1.10.630.10">
    <property type="entry name" value="Cytochrome P450"/>
    <property type="match status" value="1"/>
</dbReference>
<keyword evidence="6 8" id="KW-0408">Iron</keyword>
<evidence type="ECO:0000256" key="8">
    <source>
        <dbReference type="PIRSR" id="PIRSR602401-1"/>
    </source>
</evidence>
<evidence type="ECO:0000313" key="10">
    <source>
        <dbReference type="EMBL" id="KAH8688780.1"/>
    </source>
</evidence>
<gene>
    <name evidence="10" type="ORF">BGW36DRAFT_309763</name>
</gene>
<dbReference type="InterPro" id="IPR050121">
    <property type="entry name" value="Cytochrome_P450_monoxygenase"/>
</dbReference>
<keyword evidence="9" id="KW-1133">Transmembrane helix</keyword>
<dbReference type="AlphaFoldDB" id="A0AAD4KHU0"/>
<dbReference type="InterPro" id="IPR002401">
    <property type="entry name" value="Cyt_P450_E_grp-I"/>
</dbReference>
<evidence type="ECO:0000313" key="11">
    <source>
        <dbReference type="Proteomes" id="UP001201262"/>
    </source>
</evidence>
<reference evidence="10" key="1">
    <citation type="submission" date="2021-12" db="EMBL/GenBank/DDBJ databases">
        <title>Convergent genome expansion in fungi linked to evolution of root-endophyte symbiosis.</title>
        <authorList>
            <consortium name="DOE Joint Genome Institute"/>
            <person name="Ke Y.-H."/>
            <person name="Bonito G."/>
            <person name="Liao H.-L."/>
            <person name="Looney B."/>
            <person name="Rojas-Flechas A."/>
            <person name="Nash J."/>
            <person name="Hameed K."/>
            <person name="Schadt C."/>
            <person name="Martin F."/>
            <person name="Crous P.W."/>
            <person name="Miettinen O."/>
            <person name="Magnuson J.K."/>
            <person name="Labbe J."/>
            <person name="Jacobson D."/>
            <person name="Doktycz M.J."/>
            <person name="Veneault-Fourrey C."/>
            <person name="Kuo A."/>
            <person name="Mondo S."/>
            <person name="Calhoun S."/>
            <person name="Riley R."/>
            <person name="Ohm R."/>
            <person name="LaButti K."/>
            <person name="Andreopoulos B."/>
            <person name="Pangilinan J."/>
            <person name="Nolan M."/>
            <person name="Tritt A."/>
            <person name="Clum A."/>
            <person name="Lipzen A."/>
            <person name="Daum C."/>
            <person name="Barry K."/>
            <person name="Grigoriev I.V."/>
            <person name="Vilgalys R."/>
        </authorList>
    </citation>
    <scope>NUCLEOTIDE SEQUENCE</scope>
    <source>
        <strain evidence="10">PMI_201</strain>
    </source>
</reference>
<evidence type="ECO:0000256" key="6">
    <source>
        <dbReference type="ARBA" id="ARBA00023004"/>
    </source>
</evidence>
<dbReference type="PANTHER" id="PTHR24305">
    <property type="entry name" value="CYTOCHROME P450"/>
    <property type="match status" value="1"/>
</dbReference>
<keyword evidence="11" id="KW-1185">Reference proteome</keyword>
<keyword evidence="5" id="KW-0560">Oxidoreductase</keyword>
<dbReference type="GO" id="GO:0004497">
    <property type="term" value="F:monooxygenase activity"/>
    <property type="evidence" value="ECO:0007669"/>
    <property type="project" value="UniProtKB-KW"/>
</dbReference>
<dbReference type="CDD" id="cd11060">
    <property type="entry name" value="CYP57A1-like"/>
    <property type="match status" value="1"/>
</dbReference>
<evidence type="ECO:0000256" key="9">
    <source>
        <dbReference type="SAM" id="Phobius"/>
    </source>
</evidence>
<feature type="binding site" description="axial binding residue" evidence="8">
    <location>
        <position position="450"/>
    </location>
    <ligand>
        <name>heme</name>
        <dbReference type="ChEBI" id="CHEBI:30413"/>
    </ligand>
    <ligandPart>
        <name>Fe</name>
        <dbReference type="ChEBI" id="CHEBI:18248"/>
    </ligandPart>
</feature>
<evidence type="ECO:0000256" key="5">
    <source>
        <dbReference type="ARBA" id="ARBA00023002"/>
    </source>
</evidence>
<comment type="cofactor">
    <cofactor evidence="1 8">
        <name>heme</name>
        <dbReference type="ChEBI" id="CHEBI:30413"/>
    </cofactor>
</comment>
<evidence type="ECO:0000256" key="2">
    <source>
        <dbReference type="ARBA" id="ARBA00010617"/>
    </source>
</evidence>
<dbReference type="InterPro" id="IPR001128">
    <property type="entry name" value="Cyt_P450"/>
</dbReference>
<comment type="similarity">
    <text evidence="2">Belongs to the cytochrome P450 family.</text>
</comment>